<gene>
    <name evidence="1" type="ORF">PPERSA_02979</name>
</gene>
<sequence>MQKKTQKKKLNLILEIIIQAIDKILKETIIQYPHYIYKMNKVLIPQIHLVIQEMISKKTCQIKAIQINQYYMTIWKRMIHITSHMKMTFLMYNNHIYFKGIL</sequence>
<name>A0A0V0QEX4_PSEPJ</name>
<dbReference type="EMBL" id="LDAU01000182">
    <property type="protein sequence ID" value="KRX00719.1"/>
    <property type="molecule type" value="Genomic_DNA"/>
</dbReference>
<protein>
    <submittedName>
        <fullName evidence="1">Uncharacterized protein</fullName>
    </submittedName>
</protein>
<evidence type="ECO:0000313" key="2">
    <source>
        <dbReference type="Proteomes" id="UP000054937"/>
    </source>
</evidence>
<accession>A0A0V0QEX4</accession>
<dbReference type="Proteomes" id="UP000054937">
    <property type="component" value="Unassembled WGS sequence"/>
</dbReference>
<keyword evidence="2" id="KW-1185">Reference proteome</keyword>
<organism evidence="1 2">
    <name type="scientific">Pseudocohnilembus persalinus</name>
    <name type="common">Ciliate</name>
    <dbReference type="NCBI Taxonomy" id="266149"/>
    <lineage>
        <taxon>Eukaryota</taxon>
        <taxon>Sar</taxon>
        <taxon>Alveolata</taxon>
        <taxon>Ciliophora</taxon>
        <taxon>Intramacronucleata</taxon>
        <taxon>Oligohymenophorea</taxon>
        <taxon>Scuticociliatia</taxon>
        <taxon>Philasterida</taxon>
        <taxon>Pseudocohnilembidae</taxon>
        <taxon>Pseudocohnilembus</taxon>
    </lineage>
</organism>
<dbReference type="AlphaFoldDB" id="A0A0V0QEX4"/>
<reference evidence="1 2" key="1">
    <citation type="journal article" date="2015" name="Sci. Rep.">
        <title>Genome of the facultative scuticociliatosis pathogen Pseudocohnilembus persalinus provides insight into its virulence through horizontal gene transfer.</title>
        <authorList>
            <person name="Xiong J."/>
            <person name="Wang G."/>
            <person name="Cheng J."/>
            <person name="Tian M."/>
            <person name="Pan X."/>
            <person name="Warren A."/>
            <person name="Jiang C."/>
            <person name="Yuan D."/>
            <person name="Miao W."/>
        </authorList>
    </citation>
    <scope>NUCLEOTIDE SEQUENCE [LARGE SCALE GENOMIC DNA]</scope>
    <source>
        <strain evidence="1">36N120E</strain>
    </source>
</reference>
<evidence type="ECO:0000313" key="1">
    <source>
        <dbReference type="EMBL" id="KRX00719.1"/>
    </source>
</evidence>
<comment type="caution">
    <text evidence="1">The sequence shown here is derived from an EMBL/GenBank/DDBJ whole genome shotgun (WGS) entry which is preliminary data.</text>
</comment>
<dbReference type="InParanoid" id="A0A0V0QEX4"/>
<proteinExistence type="predicted"/>